<dbReference type="GO" id="GO:0016787">
    <property type="term" value="F:hydrolase activity"/>
    <property type="evidence" value="ECO:0007669"/>
    <property type="project" value="UniProtKB-KW"/>
</dbReference>
<feature type="domain" description="Beta-lactamase-related" evidence="2">
    <location>
        <begin position="31"/>
        <end position="357"/>
    </location>
</feature>
<dbReference type="Proteomes" id="UP000562124">
    <property type="component" value="Unassembled WGS sequence"/>
</dbReference>
<dbReference type="InterPro" id="IPR012338">
    <property type="entry name" value="Beta-lactam/transpept-like"/>
</dbReference>
<evidence type="ECO:0000259" key="2">
    <source>
        <dbReference type="Pfam" id="PF00144"/>
    </source>
</evidence>
<dbReference type="InterPro" id="IPR050789">
    <property type="entry name" value="Diverse_Enzym_Activities"/>
</dbReference>
<dbReference type="SUPFAM" id="SSF56601">
    <property type="entry name" value="beta-lactamase/transpeptidase-like"/>
    <property type="match status" value="1"/>
</dbReference>
<sequence length="374" mass="38030">MERAVVRVLEEARAAGLAGLAGLAALPGTAVSVAVSVRGAGVVRVRRGTPAGDDGEPLGAGTLFDLASLTKVFVAVAALSIAQDGLVGLDDPVSELLPVGSGAGAGRITLRHLLTHTAGLPPSSTLWREESEPERLLERALATPLDAAPGGHEYSCLGYVAAGRVLEIATGTPLDVLVERRVLDPLGAMTARFGPVAAREAVATEAQPGRGVVRGEVHDELAHGLARPVGNAGLFGTADDVLALGELLRGGGDRGAARVLHPDWMPLLREPAVVDGGAVVGRGAVVGGGDDRSRYGQAVGLRVADRDFMGGVDGVGHTGFTGTSLVVDPQRRTVTVLLMNAVHPSREGVDLRPLRRRLADAVAASVDGTAGGGA</sequence>
<evidence type="ECO:0000256" key="1">
    <source>
        <dbReference type="ARBA" id="ARBA00022801"/>
    </source>
</evidence>
<dbReference type="PANTHER" id="PTHR43283:SF11">
    <property type="entry name" value="BETA-LACTAMASE-RELATED DOMAIN-CONTAINING PROTEIN"/>
    <property type="match status" value="1"/>
</dbReference>
<reference evidence="3 4" key="1">
    <citation type="submission" date="2020-04" db="EMBL/GenBank/DDBJ databases">
        <title>Sequencing and Assembly of C. fimi.</title>
        <authorList>
            <person name="Ramsey A.R."/>
        </authorList>
    </citation>
    <scope>NUCLEOTIDE SEQUENCE [LARGE SCALE GENOMIC DNA]</scope>
    <source>
        <strain evidence="3 4">SB</strain>
    </source>
</reference>
<comment type="caution">
    <text evidence="3">The sequence shown here is derived from an EMBL/GenBank/DDBJ whole genome shotgun (WGS) entry which is preliminary data.</text>
</comment>
<evidence type="ECO:0000313" key="3">
    <source>
        <dbReference type="EMBL" id="NMR18665.1"/>
    </source>
</evidence>
<organism evidence="3 4">
    <name type="scientific">Cellulomonas fimi</name>
    <dbReference type="NCBI Taxonomy" id="1708"/>
    <lineage>
        <taxon>Bacteria</taxon>
        <taxon>Bacillati</taxon>
        <taxon>Actinomycetota</taxon>
        <taxon>Actinomycetes</taxon>
        <taxon>Micrococcales</taxon>
        <taxon>Cellulomonadaceae</taxon>
        <taxon>Cellulomonas</taxon>
    </lineage>
</organism>
<dbReference type="PANTHER" id="PTHR43283">
    <property type="entry name" value="BETA-LACTAMASE-RELATED"/>
    <property type="match status" value="1"/>
</dbReference>
<dbReference type="RefSeq" id="WP_169322600.1">
    <property type="nucleotide sequence ID" value="NZ_JABCJJ010000001.1"/>
</dbReference>
<keyword evidence="4" id="KW-1185">Reference proteome</keyword>
<accession>A0A7Y0LVE8</accession>
<gene>
    <name evidence="3" type="ORF">HIR71_00210</name>
</gene>
<dbReference type="AlphaFoldDB" id="A0A7Y0LVE8"/>
<dbReference type="Pfam" id="PF00144">
    <property type="entry name" value="Beta-lactamase"/>
    <property type="match status" value="1"/>
</dbReference>
<proteinExistence type="predicted"/>
<keyword evidence="1" id="KW-0378">Hydrolase</keyword>
<evidence type="ECO:0000313" key="4">
    <source>
        <dbReference type="Proteomes" id="UP000562124"/>
    </source>
</evidence>
<protein>
    <submittedName>
        <fullName evidence="3">Beta-lactamase family protein</fullName>
    </submittedName>
</protein>
<name>A0A7Y0LVE8_CELFI</name>
<dbReference type="EMBL" id="JABCJJ010000001">
    <property type="protein sequence ID" value="NMR18665.1"/>
    <property type="molecule type" value="Genomic_DNA"/>
</dbReference>
<dbReference type="InterPro" id="IPR001466">
    <property type="entry name" value="Beta-lactam-related"/>
</dbReference>
<dbReference type="Gene3D" id="3.40.710.10">
    <property type="entry name" value="DD-peptidase/beta-lactamase superfamily"/>
    <property type="match status" value="1"/>
</dbReference>